<dbReference type="RefSeq" id="WP_184955019.1">
    <property type="nucleotide sequence ID" value="NZ_BOMC01000020.1"/>
</dbReference>
<dbReference type="Proteomes" id="UP000542742">
    <property type="component" value="Unassembled WGS sequence"/>
</dbReference>
<protein>
    <recommendedName>
        <fullName evidence="1">Polymerase nucleotidyl transferase domain-containing protein</fullName>
    </recommendedName>
</protein>
<sequence length="277" mass="29106">MSLSDARLAGIAAEVARVPGIVGVVLGGSRARGTHTPESDTDLGLYYRQPLDLDQLGRVARALAGDSAQVTGPGGWGPWVDGGGWLQVDGAALDFIYRDLDRVRGVIADAEQGRYAFHQQAGHPLGFADHAYAGELALGKILSDPAGELTRLRADLQTFPPALSQALVAGLWEADFLVALARKGISRADTAYVAGCLFRMVGVCTHALHGAAGRWLINEKGAVAATAQLPGAPERFAERVDQAFAALEGDPLKVRLAVDIAADLVLDTADACTMMVR</sequence>
<dbReference type="Pfam" id="PF01909">
    <property type="entry name" value="NTP_transf_2"/>
    <property type="match status" value="1"/>
</dbReference>
<dbReference type="EMBL" id="JACHMF010000001">
    <property type="protein sequence ID" value="MBB4696824.1"/>
    <property type="molecule type" value="Genomic_DNA"/>
</dbReference>
<accession>A0A7W7CY57</accession>
<evidence type="ECO:0000259" key="1">
    <source>
        <dbReference type="Pfam" id="PF01909"/>
    </source>
</evidence>
<keyword evidence="3" id="KW-1185">Reference proteome</keyword>
<dbReference type="Gene3D" id="3.30.460.10">
    <property type="entry name" value="Beta Polymerase, domain 2"/>
    <property type="match status" value="1"/>
</dbReference>
<gene>
    <name evidence="2" type="ORF">BKA14_006972</name>
</gene>
<organism evidence="2 3">
    <name type="scientific">Paractinoplanes abujensis</name>
    <dbReference type="NCBI Taxonomy" id="882441"/>
    <lineage>
        <taxon>Bacteria</taxon>
        <taxon>Bacillati</taxon>
        <taxon>Actinomycetota</taxon>
        <taxon>Actinomycetes</taxon>
        <taxon>Micromonosporales</taxon>
        <taxon>Micromonosporaceae</taxon>
        <taxon>Paractinoplanes</taxon>
    </lineage>
</organism>
<comment type="caution">
    <text evidence="2">The sequence shown here is derived from an EMBL/GenBank/DDBJ whole genome shotgun (WGS) entry which is preliminary data.</text>
</comment>
<dbReference type="AlphaFoldDB" id="A0A7W7CY57"/>
<evidence type="ECO:0000313" key="2">
    <source>
        <dbReference type="EMBL" id="MBB4696824.1"/>
    </source>
</evidence>
<dbReference type="SUPFAM" id="SSF81301">
    <property type="entry name" value="Nucleotidyltransferase"/>
    <property type="match status" value="1"/>
</dbReference>
<dbReference type="InterPro" id="IPR043519">
    <property type="entry name" value="NT_sf"/>
</dbReference>
<reference evidence="2 3" key="1">
    <citation type="submission" date="2020-08" db="EMBL/GenBank/DDBJ databases">
        <title>Sequencing the genomes of 1000 actinobacteria strains.</title>
        <authorList>
            <person name="Klenk H.-P."/>
        </authorList>
    </citation>
    <scope>NUCLEOTIDE SEQUENCE [LARGE SCALE GENOMIC DNA]</scope>
    <source>
        <strain evidence="2 3">DSM 45518</strain>
    </source>
</reference>
<proteinExistence type="predicted"/>
<dbReference type="InterPro" id="IPR002934">
    <property type="entry name" value="Polymerase_NTP_transf_dom"/>
</dbReference>
<evidence type="ECO:0000313" key="3">
    <source>
        <dbReference type="Proteomes" id="UP000542742"/>
    </source>
</evidence>
<feature type="domain" description="Polymerase nucleotidyl transferase" evidence="1">
    <location>
        <begin position="18"/>
        <end position="53"/>
    </location>
</feature>
<dbReference type="CDD" id="cd05403">
    <property type="entry name" value="NT_KNTase_like"/>
    <property type="match status" value="1"/>
</dbReference>
<name>A0A7W7CY57_9ACTN</name>
<dbReference type="GO" id="GO:0016779">
    <property type="term" value="F:nucleotidyltransferase activity"/>
    <property type="evidence" value="ECO:0007669"/>
    <property type="project" value="InterPro"/>
</dbReference>